<sequence length="156" mass="17608">MVGVTVEQTVRCAPEEFLAFVLDAERYAEVDSKLGRIDWVRRQDDVTEFKFRSHLPGIPGPGPTLVSRMSLTPGERVDIEYAPPPHNRLARRFSAFAASFVCAPTPEGTKVTRTVDITFKPPLAYLLHPILKRTLPPDVHQEMQEAKQALEQREIT</sequence>
<dbReference type="Pfam" id="PF10604">
    <property type="entry name" value="Polyketide_cyc2"/>
    <property type="match status" value="1"/>
</dbReference>
<dbReference type="OrthoDB" id="4174486at2"/>
<dbReference type="InterPro" id="IPR019587">
    <property type="entry name" value="Polyketide_cyclase/dehydratase"/>
</dbReference>
<dbReference type="CDD" id="cd07812">
    <property type="entry name" value="SRPBCC"/>
    <property type="match status" value="1"/>
</dbReference>
<organism evidence="1 2">
    <name type="scientific">Amycolatopsis cihanbeyliensis</name>
    <dbReference type="NCBI Taxonomy" id="1128664"/>
    <lineage>
        <taxon>Bacteria</taxon>
        <taxon>Bacillati</taxon>
        <taxon>Actinomycetota</taxon>
        <taxon>Actinomycetes</taxon>
        <taxon>Pseudonocardiales</taxon>
        <taxon>Pseudonocardiaceae</taxon>
        <taxon>Amycolatopsis</taxon>
    </lineage>
</organism>
<dbReference type="EMBL" id="VFML01000001">
    <property type="protein sequence ID" value="TQJ03944.1"/>
    <property type="molecule type" value="Genomic_DNA"/>
</dbReference>
<dbReference type="InterPro" id="IPR023393">
    <property type="entry name" value="START-like_dom_sf"/>
</dbReference>
<dbReference type="AlphaFoldDB" id="A0A542DLS6"/>
<protein>
    <submittedName>
        <fullName evidence="1">Polyketide cyclase/dehydrase/lipid transport protein</fullName>
    </submittedName>
</protein>
<proteinExistence type="predicted"/>
<accession>A0A542DLS6</accession>
<dbReference type="Gene3D" id="3.30.530.20">
    <property type="match status" value="1"/>
</dbReference>
<dbReference type="SUPFAM" id="SSF55961">
    <property type="entry name" value="Bet v1-like"/>
    <property type="match status" value="1"/>
</dbReference>
<dbReference type="RefSeq" id="WP_141999695.1">
    <property type="nucleotide sequence ID" value="NZ_VFML01000001.1"/>
</dbReference>
<gene>
    <name evidence="1" type="ORF">FB471_3720</name>
</gene>
<reference evidence="1 2" key="1">
    <citation type="submission" date="2019-06" db="EMBL/GenBank/DDBJ databases">
        <title>Sequencing the genomes of 1000 actinobacteria strains.</title>
        <authorList>
            <person name="Klenk H.-P."/>
        </authorList>
    </citation>
    <scope>NUCLEOTIDE SEQUENCE [LARGE SCALE GENOMIC DNA]</scope>
    <source>
        <strain evidence="1 2">DSM 45679</strain>
    </source>
</reference>
<dbReference type="Proteomes" id="UP000320876">
    <property type="component" value="Unassembled WGS sequence"/>
</dbReference>
<comment type="caution">
    <text evidence="1">The sequence shown here is derived from an EMBL/GenBank/DDBJ whole genome shotgun (WGS) entry which is preliminary data.</text>
</comment>
<name>A0A542DLS6_AMYCI</name>
<keyword evidence="2" id="KW-1185">Reference proteome</keyword>
<evidence type="ECO:0000313" key="1">
    <source>
        <dbReference type="EMBL" id="TQJ03944.1"/>
    </source>
</evidence>
<evidence type="ECO:0000313" key="2">
    <source>
        <dbReference type="Proteomes" id="UP000320876"/>
    </source>
</evidence>